<evidence type="ECO:0000313" key="2">
    <source>
        <dbReference type="Proteomes" id="UP001370348"/>
    </source>
</evidence>
<organism evidence="1 2">
    <name type="scientific">Pendulispora albinea</name>
    <dbReference type="NCBI Taxonomy" id="2741071"/>
    <lineage>
        <taxon>Bacteria</taxon>
        <taxon>Pseudomonadati</taxon>
        <taxon>Myxococcota</taxon>
        <taxon>Myxococcia</taxon>
        <taxon>Myxococcales</taxon>
        <taxon>Sorangiineae</taxon>
        <taxon>Pendulisporaceae</taxon>
        <taxon>Pendulispora</taxon>
    </lineage>
</organism>
<dbReference type="EMBL" id="CP089984">
    <property type="protein sequence ID" value="WXB18698.1"/>
    <property type="molecule type" value="Genomic_DNA"/>
</dbReference>
<proteinExistence type="predicted"/>
<protein>
    <submittedName>
        <fullName evidence="1">Uncharacterized protein</fullName>
    </submittedName>
</protein>
<name>A0ABZ2M859_9BACT</name>
<keyword evidence="2" id="KW-1185">Reference proteome</keyword>
<sequence length="79" mass="9207">MNDVRGVGRLENVEERVRNDDHLRKGQLLFIPRGSLLQRLTFEQRHDQEDVPIVGHVVVDRGDDTGVVHTVREERLPMR</sequence>
<dbReference type="Proteomes" id="UP001370348">
    <property type="component" value="Chromosome"/>
</dbReference>
<reference evidence="1 2" key="1">
    <citation type="submission" date="2021-12" db="EMBL/GenBank/DDBJ databases">
        <title>Discovery of the Pendulisporaceae a myxobacterial family with distinct sporulation behavior and unique specialized metabolism.</title>
        <authorList>
            <person name="Garcia R."/>
            <person name="Popoff A."/>
            <person name="Bader C.D."/>
            <person name="Loehr J."/>
            <person name="Walesch S."/>
            <person name="Walt C."/>
            <person name="Boldt J."/>
            <person name="Bunk B."/>
            <person name="Haeckl F.J.F.P.J."/>
            <person name="Gunesch A.P."/>
            <person name="Birkelbach J."/>
            <person name="Nuebel U."/>
            <person name="Pietschmann T."/>
            <person name="Bach T."/>
            <person name="Mueller R."/>
        </authorList>
    </citation>
    <scope>NUCLEOTIDE SEQUENCE [LARGE SCALE GENOMIC DNA]</scope>
    <source>
        <strain evidence="1 2">MSr11954</strain>
    </source>
</reference>
<accession>A0ABZ2M859</accession>
<evidence type="ECO:0000313" key="1">
    <source>
        <dbReference type="EMBL" id="WXB18698.1"/>
    </source>
</evidence>
<gene>
    <name evidence="1" type="ORF">LZC94_15850</name>
</gene>